<dbReference type="InterPro" id="IPR011049">
    <property type="entry name" value="Serralysin-like_metalloprot_C"/>
</dbReference>
<evidence type="ECO:0000256" key="1">
    <source>
        <dbReference type="ARBA" id="ARBA00004370"/>
    </source>
</evidence>
<dbReference type="InterPro" id="IPR014044">
    <property type="entry name" value="CAP_dom"/>
</dbReference>
<evidence type="ECO:0000256" key="2">
    <source>
        <dbReference type="ARBA" id="ARBA00022656"/>
    </source>
</evidence>
<dbReference type="GO" id="GO:0005576">
    <property type="term" value="C:extracellular region"/>
    <property type="evidence" value="ECO:0007669"/>
    <property type="project" value="InterPro"/>
</dbReference>
<proteinExistence type="predicted"/>
<accession>A0A947DDA3</accession>
<feature type="domain" description="SCP" evidence="8">
    <location>
        <begin position="13"/>
        <end position="168"/>
    </location>
</feature>
<keyword evidence="2" id="KW-0800">Toxin</keyword>
<dbReference type="Gene3D" id="2.40.128.340">
    <property type="match status" value="1"/>
</dbReference>
<dbReference type="AlphaFoldDB" id="A0A947DDA3"/>
<keyword evidence="3" id="KW-0732">Signal</keyword>
<dbReference type="InterPro" id="IPR001343">
    <property type="entry name" value="Hemolysn_Ca-bd"/>
</dbReference>
<keyword evidence="10" id="KW-1185">Reference proteome</keyword>
<reference evidence="9" key="1">
    <citation type="submission" date="2020-11" db="EMBL/GenBank/DDBJ databases">
        <authorList>
            <person name="Konstantinou D."/>
            <person name="Gkelis S."/>
            <person name="Popin R."/>
            <person name="Fewer D."/>
            <person name="Sivonen K."/>
        </authorList>
    </citation>
    <scope>NUCLEOTIDE SEQUENCE</scope>
    <source>
        <strain evidence="9">TAU-MAC 1115</strain>
    </source>
</reference>
<dbReference type="InterPro" id="IPR035940">
    <property type="entry name" value="CAP_sf"/>
</dbReference>
<evidence type="ECO:0000256" key="5">
    <source>
        <dbReference type="ARBA" id="ARBA00023026"/>
    </source>
</evidence>
<evidence type="ECO:0000313" key="10">
    <source>
        <dbReference type="Proteomes" id="UP000717364"/>
    </source>
</evidence>
<evidence type="ECO:0000313" key="9">
    <source>
        <dbReference type="EMBL" id="MBT9314760.1"/>
    </source>
</evidence>
<dbReference type="Pfam" id="PF00188">
    <property type="entry name" value="CAP"/>
    <property type="match status" value="1"/>
</dbReference>
<dbReference type="CDD" id="cd05379">
    <property type="entry name" value="CAP_bacterial"/>
    <property type="match status" value="1"/>
</dbReference>
<dbReference type="PANTHER" id="PTHR46580:SF2">
    <property type="entry name" value="MAM DOMAIN-CONTAINING PROTEIN"/>
    <property type="match status" value="1"/>
</dbReference>
<dbReference type="EMBL" id="JADOES010000006">
    <property type="protein sequence ID" value="MBT9314760.1"/>
    <property type="molecule type" value="Genomic_DNA"/>
</dbReference>
<evidence type="ECO:0000256" key="4">
    <source>
        <dbReference type="ARBA" id="ARBA00022737"/>
    </source>
</evidence>
<protein>
    <submittedName>
        <fullName evidence="9">FG-GAP repeat protein</fullName>
    </submittedName>
</protein>
<feature type="region of interest" description="Disordered" evidence="7">
    <location>
        <begin position="638"/>
        <end position="695"/>
    </location>
</feature>
<organism evidence="9 10">
    <name type="scientific">Leptothoe spongobia TAU-MAC 1115</name>
    <dbReference type="NCBI Taxonomy" id="1967444"/>
    <lineage>
        <taxon>Bacteria</taxon>
        <taxon>Bacillati</taxon>
        <taxon>Cyanobacteriota</taxon>
        <taxon>Cyanophyceae</taxon>
        <taxon>Nodosilineales</taxon>
        <taxon>Cymatolegaceae</taxon>
        <taxon>Leptothoe</taxon>
        <taxon>Leptothoe spongobia</taxon>
    </lineage>
</organism>
<dbReference type="Gene3D" id="2.150.10.10">
    <property type="entry name" value="Serralysin-like metalloprotease, C-terminal"/>
    <property type="match status" value="2"/>
</dbReference>
<keyword evidence="6" id="KW-0472">Membrane</keyword>
<dbReference type="SUPFAM" id="SSF55797">
    <property type="entry name" value="PR-1-like"/>
    <property type="match status" value="1"/>
</dbReference>
<evidence type="ECO:0000259" key="8">
    <source>
        <dbReference type="Pfam" id="PF00188"/>
    </source>
</evidence>
<dbReference type="InterPro" id="IPR013517">
    <property type="entry name" value="FG-GAP"/>
</dbReference>
<dbReference type="Proteomes" id="UP000717364">
    <property type="component" value="Unassembled WGS sequence"/>
</dbReference>
<dbReference type="Gene3D" id="2.130.10.130">
    <property type="entry name" value="Integrin alpha, N-terminal"/>
    <property type="match status" value="1"/>
</dbReference>
<dbReference type="SUPFAM" id="SSF51120">
    <property type="entry name" value="beta-Roll"/>
    <property type="match status" value="1"/>
</dbReference>
<evidence type="ECO:0000256" key="7">
    <source>
        <dbReference type="SAM" id="MobiDB-lite"/>
    </source>
</evidence>
<dbReference type="GO" id="GO:0016020">
    <property type="term" value="C:membrane"/>
    <property type="evidence" value="ECO:0007669"/>
    <property type="project" value="UniProtKB-SubCell"/>
</dbReference>
<dbReference type="Pfam" id="PF00353">
    <property type="entry name" value="HemolysinCabind"/>
    <property type="match status" value="2"/>
</dbReference>
<dbReference type="RefSeq" id="WP_215607833.1">
    <property type="nucleotide sequence ID" value="NZ_JADOES010000006.1"/>
</dbReference>
<dbReference type="PANTHER" id="PTHR46580">
    <property type="entry name" value="SENSOR KINASE-RELATED"/>
    <property type="match status" value="1"/>
</dbReference>
<dbReference type="InterPro" id="IPR003995">
    <property type="entry name" value="RTX_toxin_determinant-A"/>
</dbReference>
<keyword evidence="5" id="KW-0843">Virulence</keyword>
<reference evidence="9" key="2">
    <citation type="journal article" date="2021" name="Mar. Drugs">
        <title>Genome Reduction and Secondary Metabolism of the Marine Sponge-Associated Cyanobacterium Leptothoe.</title>
        <authorList>
            <person name="Konstantinou D."/>
            <person name="Popin R.V."/>
            <person name="Fewer D.P."/>
            <person name="Sivonen K."/>
            <person name="Gkelis S."/>
        </authorList>
    </citation>
    <scope>NUCLEOTIDE SEQUENCE</scope>
    <source>
        <strain evidence="9">TAU-MAC 1115</strain>
    </source>
</reference>
<comment type="caution">
    <text evidence="9">The sequence shown here is derived from an EMBL/GenBank/DDBJ whole genome shotgun (WGS) entry which is preliminary data.</text>
</comment>
<dbReference type="PRINTS" id="PR01488">
    <property type="entry name" value="RTXTOXINA"/>
</dbReference>
<name>A0A947DDA3_9CYAN</name>
<dbReference type="Gene3D" id="3.40.33.10">
    <property type="entry name" value="CAP"/>
    <property type="match status" value="1"/>
</dbReference>
<comment type="subcellular location">
    <subcellularLocation>
        <location evidence="1">Membrane</location>
    </subcellularLocation>
</comment>
<dbReference type="InterPro" id="IPR028994">
    <property type="entry name" value="Integrin_alpha_N"/>
</dbReference>
<dbReference type="GO" id="GO:0005509">
    <property type="term" value="F:calcium ion binding"/>
    <property type="evidence" value="ECO:0007669"/>
    <property type="project" value="InterPro"/>
</dbReference>
<dbReference type="SUPFAM" id="SSF69318">
    <property type="entry name" value="Integrin alpha N-terminal domain"/>
    <property type="match status" value="1"/>
</dbReference>
<dbReference type="PRINTS" id="PR00313">
    <property type="entry name" value="CABNDNGRPT"/>
</dbReference>
<dbReference type="GO" id="GO:0090729">
    <property type="term" value="F:toxin activity"/>
    <property type="evidence" value="ECO:0007669"/>
    <property type="project" value="UniProtKB-KW"/>
</dbReference>
<gene>
    <name evidence="9" type="ORF">IXB50_04920</name>
</gene>
<dbReference type="Pfam" id="PF13517">
    <property type="entry name" value="FG-GAP_3"/>
    <property type="match status" value="2"/>
</dbReference>
<evidence type="ECO:0000256" key="3">
    <source>
        <dbReference type="ARBA" id="ARBA00022729"/>
    </source>
</evidence>
<sequence length="795" mass="85300">MAQPTAYEQYMVELINRIRANPTAATQRYRGPLGNNTATPKEPLAISLKLTDAAQGHSNDMLRRGFFSHSGSNGSSAIERIEDTGFPLQTFRTPQNQLWSYGENISAKPLEDINNPTPRVTTQDIDNHIYWAAAGGGWWPSSGHRDTILREGYKEIGVGIANGPYSRYGNKSYSIATANFGTRDLDGVYETQDLDQAFLTGVAFDDNVNDDDFYTPGEGLGGVNIQAIRQSDNKAFSTRTFGSGGYSLALDTGTYQVTFSGGGLKKSITETVRIGNQNVKLDLDTDERGIVTGPNPNPQPTPTNDVIGPDFNGDGKTDILWQDAKTGQLKARLLNGANTLRTTDIGKITNTNFAVRAIGDFNGDGKDDLVLQGGPDARIDAWFLNGTNRNGSETIFESLFDTQQEVQGAADFNNDGKDDLIIRNTRTGENELWLMDGTEWQQDVALPERQGKDWYIGGAADFNQDEKVDLLWRNQKTGQNQVWYMNGGQRQGTANLPGRQDTKWAIAGVGDLNRDGRADVLWRNLSNGQNQGWILNKTQRIRTVELASQGTQWHTPASLDIPVPPNPEPPAPKPPTPSGPNVIMSNNAVIRGTSQIDKIIGGSKSQTIGGKEGNDIIGGKGGNDKIYGDQGADKLFGDSGNDLVSGGSGNDHVAGGSGNDRLLGGTGSDKLVGGDGNDILQGTGGGTAPEKDVMTGGKGSDTFILGNKSGAFYDDDNSGSMGLSNYALITDLKVGQGDRIQLSNDHDYRLGSAPNGVDSGRALFIDNGTGQQDELIAVIRGAGNINLNSSTFQYV</sequence>
<feature type="region of interest" description="Disordered" evidence="7">
    <location>
        <begin position="549"/>
        <end position="580"/>
    </location>
</feature>
<keyword evidence="4" id="KW-0677">Repeat</keyword>
<evidence type="ECO:0000256" key="6">
    <source>
        <dbReference type="ARBA" id="ARBA00023136"/>
    </source>
</evidence>
<feature type="compositionally biased region" description="Pro residues" evidence="7">
    <location>
        <begin position="562"/>
        <end position="578"/>
    </location>
</feature>